<gene>
    <name evidence="1" type="ORF">BCV69DRAFT_284814</name>
</gene>
<evidence type="ECO:0000313" key="2">
    <source>
        <dbReference type="Proteomes" id="UP000245942"/>
    </source>
</evidence>
<organism evidence="1 2">
    <name type="scientific">Pseudomicrostroma glucosiphilum</name>
    <dbReference type="NCBI Taxonomy" id="1684307"/>
    <lineage>
        <taxon>Eukaryota</taxon>
        <taxon>Fungi</taxon>
        <taxon>Dikarya</taxon>
        <taxon>Basidiomycota</taxon>
        <taxon>Ustilaginomycotina</taxon>
        <taxon>Exobasidiomycetes</taxon>
        <taxon>Microstromatales</taxon>
        <taxon>Microstromatales incertae sedis</taxon>
        <taxon>Pseudomicrostroma</taxon>
    </lineage>
</organism>
<sequence length="171" mass="18349">MQGHGFRRARLAQSLPLNCKALPDGKGVKATRWLVRIVYAARSCCPRPLADTKLQYRASSRARILPLPESHAHTAWLSSSGTIRGPTPSPYCPLSLGRIPTSNSDAQGSKGEMSTFGNRSRRVAGDFDATCAVRAAFSSSCYFPSPAGYRCEPTASLPSAATWASLRCSCP</sequence>
<dbReference type="GeneID" id="37014914"/>
<dbReference type="Proteomes" id="UP000245942">
    <property type="component" value="Unassembled WGS sequence"/>
</dbReference>
<proteinExistence type="predicted"/>
<reference evidence="1 2" key="1">
    <citation type="journal article" date="2018" name="Mol. Biol. Evol.">
        <title>Broad Genomic Sampling Reveals a Smut Pathogenic Ancestry of the Fungal Clade Ustilaginomycotina.</title>
        <authorList>
            <person name="Kijpornyongpan T."/>
            <person name="Mondo S.J."/>
            <person name="Barry K."/>
            <person name="Sandor L."/>
            <person name="Lee J."/>
            <person name="Lipzen A."/>
            <person name="Pangilinan J."/>
            <person name="LaButti K."/>
            <person name="Hainaut M."/>
            <person name="Henrissat B."/>
            <person name="Grigoriev I.V."/>
            <person name="Spatafora J.W."/>
            <person name="Aime M.C."/>
        </authorList>
    </citation>
    <scope>NUCLEOTIDE SEQUENCE [LARGE SCALE GENOMIC DNA]</scope>
    <source>
        <strain evidence="1 2">MCA 4718</strain>
    </source>
</reference>
<evidence type="ECO:0000313" key="1">
    <source>
        <dbReference type="EMBL" id="PWN18841.1"/>
    </source>
</evidence>
<accession>A0A316U2Y0</accession>
<keyword evidence="2" id="KW-1185">Reference proteome</keyword>
<protein>
    <submittedName>
        <fullName evidence="1">Uncharacterized protein</fullName>
    </submittedName>
</protein>
<dbReference type="RefSeq" id="XP_025346001.1">
    <property type="nucleotide sequence ID" value="XM_025493180.1"/>
</dbReference>
<name>A0A316U2Y0_9BASI</name>
<dbReference type="EMBL" id="KZ819334">
    <property type="protein sequence ID" value="PWN18841.1"/>
    <property type="molecule type" value="Genomic_DNA"/>
</dbReference>
<dbReference type="AlphaFoldDB" id="A0A316U2Y0"/>